<evidence type="ECO:0000256" key="4">
    <source>
        <dbReference type="ARBA" id="ARBA00023136"/>
    </source>
</evidence>
<dbReference type="Pfam" id="PF03180">
    <property type="entry name" value="Lipoprotein_9"/>
    <property type="match status" value="1"/>
</dbReference>
<proteinExistence type="inferred from homology"/>
<comment type="subcellular location">
    <subcellularLocation>
        <location evidence="1">Membrane</location>
        <topology evidence="1">Lipid-anchor</topology>
    </subcellularLocation>
</comment>
<evidence type="ECO:0000256" key="3">
    <source>
        <dbReference type="ARBA" id="ARBA00022729"/>
    </source>
</evidence>
<reference evidence="7 8" key="1">
    <citation type="submission" date="2016-10" db="EMBL/GenBank/DDBJ databases">
        <authorList>
            <person name="de Groot N.N."/>
        </authorList>
    </citation>
    <scope>NUCLEOTIDE SEQUENCE [LARGE SCALE GENOMIC DNA]</scope>
    <source>
        <strain evidence="7 8">DSM 12271</strain>
    </source>
</reference>
<dbReference type="Gene3D" id="3.40.190.10">
    <property type="entry name" value="Periplasmic binding protein-like II"/>
    <property type="match status" value="2"/>
</dbReference>
<keyword evidence="6 7" id="KW-0449">Lipoprotein</keyword>
<dbReference type="RefSeq" id="WP_090038531.1">
    <property type="nucleotide sequence ID" value="NZ_FOKI01000003.1"/>
</dbReference>
<organism evidence="7 8">
    <name type="scientific">Clostridium frigidicarnis</name>
    <dbReference type="NCBI Taxonomy" id="84698"/>
    <lineage>
        <taxon>Bacteria</taxon>
        <taxon>Bacillati</taxon>
        <taxon>Bacillota</taxon>
        <taxon>Clostridia</taxon>
        <taxon>Eubacteriales</taxon>
        <taxon>Clostridiaceae</taxon>
        <taxon>Clostridium</taxon>
    </lineage>
</organism>
<evidence type="ECO:0000256" key="6">
    <source>
        <dbReference type="ARBA" id="ARBA00023288"/>
    </source>
</evidence>
<dbReference type="STRING" id="84698.SAMN04488528_100325"/>
<evidence type="ECO:0000313" key="8">
    <source>
        <dbReference type="Proteomes" id="UP000198619"/>
    </source>
</evidence>
<dbReference type="AlphaFoldDB" id="A0A1I0VVS5"/>
<evidence type="ECO:0000256" key="1">
    <source>
        <dbReference type="ARBA" id="ARBA00004635"/>
    </source>
</evidence>
<protein>
    <submittedName>
        <fullName evidence="7">Lipoprotein, YaeC family</fullName>
    </submittedName>
</protein>
<gene>
    <name evidence="7" type="ORF">SAMN04488528_100325</name>
</gene>
<keyword evidence="3" id="KW-0732">Signal</keyword>
<evidence type="ECO:0000313" key="7">
    <source>
        <dbReference type="EMBL" id="SFA79786.1"/>
    </source>
</evidence>
<dbReference type="PANTHER" id="PTHR30429">
    <property type="entry name" value="D-METHIONINE-BINDING LIPOPROTEIN METQ"/>
    <property type="match status" value="1"/>
</dbReference>
<name>A0A1I0VVS5_9CLOT</name>
<sequence>MKKIIGLISAIALTFSIVGCGSKSGENTEKSNGKQVITVGTSVISKDVLEEAQKVFNKSDKYEMKLKVFDDAITPNLAVDDGSIDANFYQYKDYLENFNKDRGTKLQPYGKEIFAFQIGLYSEKINNLSEIKGGMTVAIANDATNRTLALNLLNKEGIIKLKDGATVPTVLDVAENKYNLKFVEMERLNLANALRDTDMAIVMADVILQAGKDSEKALAFGQEEGIVLVVKEEKEWAKDLENALASDEVKNFILEKTKGTKTPLF</sequence>
<keyword evidence="4" id="KW-0472">Membrane</keyword>
<dbReference type="EMBL" id="FOKI01000003">
    <property type="protein sequence ID" value="SFA79786.1"/>
    <property type="molecule type" value="Genomic_DNA"/>
</dbReference>
<keyword evidence="8" id="KW-1185">Reference proteome</keyword>
<dbReference type="PROSITE" id="PS51257">
    <property type="entry name" value="PROKAR_LIPOPROTEIN"/>
    <property type="match status" value="1"/>
</dbReference>
<dbReference type="GO" id="GO:0016020">
    <property type="term" value="C:membrane"/>
    <property type="evidence" value="ECO:0007669"/>
    <property type="project" value="UniProtKB-SubCell"/>
</dbReference>
<evidence type="ECO:0000256" key="2">
    <source>
        <dbReference type="ARBA" id="ARBA00008973"/>
    </source>
</evidence>
<dbReference type="PANTHER" id="PTHR30429:SF0">
    <property type="entry name" value="METHIONINE-BINDING LIPOPROTEIN METQ"/>
    <property type="match status" value="1"/>
</dbReference>
<dbReference type="InterPro" id="IPR004872">
    <property type="entry name" value="Lipoprotein_NlpA"/>
</dbReference>
<comment type="similarity">
    <text evidence="2">Belongs to the NlpA lipoprotein family.</text>
</comment>
<dbReference type="OrthoDB" id="2604992at2"/>
<dbReference type="Proteomes" id="UP000198619">
    <property type="component" value="Unassembled WGS sequence"/>
</dbReference>
<keyword evidence="5" id="KW-0564">Palmitate</keyword>
<accession>A0A1I0VVS5</accession>
<evidence type="ECO:0000256" key="5">
    <source>
        <dbReference type="ARBA" id="ARBA00023139"/>
    </source>
</evidence>
<dbReference type="SUPFAM" id="SSF53850">
    <property type="entry name" value="Periplasmic binding protein-like II"/>
    <property type="match status" value="1"/>
</dbReference>